<evidence type="ECO:0000313" key="2">
    <source>
        <dbReference type="EMBL" id="GGN48174.1"/>
    </source>
</evidence>
<accession>A0ABQ2JKG9</accession>
<feature type="signal peptide" evidence="1">
    <location>
        <begin position="1"/>
        <end position="27"/>
    </location>
</feature>
<name>A0ABQ2JKG9_9DEIO</name>
<sequence>MTRILGLMKSAKLALCLSILYSVSYSAGQTVKPIQWQYAEYKQGVLPDGALFYRFISPTTDISAKNFKEFAEKLSIKNTISSENLTIFNYLGGFGWELVSCQRSVTQLGYAGNVVSDNCTFKKQVTSK</sequence>
<keyword evidence="1" id="KW-0732">Signal</keyword>
<protein>
    <submittedName>
        <fullName evidence="2">Uncharacterized protein</fullName>
    </submittedName>
</protein>
<comment type="caution">
    <text evidence="2">The sequence shown here is derived from an EMBL/GenBank/DDBJ whole genome shotgun (WGS) entry which is preliminary data.</text>
</comment>
<proteinExistence type="predicted"/>
<dbReference type="Proteomes" id="UP000645517">
    <property type="component" value="Unassembled WGS sequence"/>
</dbReference>
<reference evidence="3" key="1">
    <citation type="journal article" date="2019" name="Int. J. Syst. Evol. Microbiol.">
        <title>The Global Catalogue of Microorganisms (GCM) 10K type strain sequencing project: providing services to taxonomists for standard genome sequencing and annotation.</title>
        <authorList>
            <consortium name="The Broad Institute Genomics Platform"/>
            <consortium name="The Broad Institute Genome Sequencing Center for Infectious Disease"/>
            <person name="Wu L."/>
            <person name="Ma J."/>
        </authorList>
    </citation>
    <scope>NUCLEOTIDE SEQUENCE [LARGE SCALE GENOMIC DNA]</scope>
    <source>
        <strain evidence="3">JCM 16918</strain>
    </source>
</reference>
<organism evidence="2 3">
    <name type="scientific">Deinococcus daejeonensis</name>
    <dbReference type="NCBI Taxonomy" id="1007098"/>
    <lineage>
        <taxon>Bacteria</taxon>
        <taxon>Thermotogati</taxon>
        <taxon>Deinococcota</taxon>
        <taxon>Deinococci</taxon>
        <taxon>Deinococcales</taxon>
        <taxon>Deinococcaceae</taxon>
        <taxon>Deinococcus</taxon>
    </lineage>
</organism>
<dbReference type="EMBL" id="BMOR01000054">
    <property type="protein sequence ID" value="GGN48174.1"/>
    <property type="molecule type" value="Genomic_DNA"/>
</dbReference>
<evidence type="ECO:0000313" key="3">
    <source>
        <dbReference type="Proteomes" id="UP000645517"/>
    </source>
</evidence>
<gene>
    <name evidence="2" type="ORF">GCM10010842_40340</name>
</gene>
<feature type="chain" id="PRO_5045553717" evidence="1">
    <location>
        <begin position="28"/>
        <end position="128"/>
    </location>
</feature>
<keyword evidence="3" id="KW-1185">Reference proteome</keyword>
<evidence type="ECO:0000256" key="1">
    <source>
        <dbReference type="SAM" id="SignalP"/>
    </source>
</evidence>